<gene>
    <name evidence="1" type="ORF">ACOLOM_LOCUS9557</name>
</gene>
<evidence type="ECO:0000313" key="1">
    <source>
        <dbReference type="EMBL" id="CAG8686106.1"/>
    </source>
</evidence>
<keyword evidence="2" id="KW-1185">Reference proteome</keyword>
<accession>A0ACA9P495</accession>
<reference evidence="1" key="1">
    <citation type="submission" date="2021-06" db="EMBL/GenBank/DDBJ databases">
        <authorList>
            <person name="Kallberg Y."/>
            <person name="Tangrot J."/>
            <person name="Rosling A."/>
        </authorList>
    </citation>
    <scope>NUCLEOTIDE SEQUENCE</scope>
    <source>
        <strain evidence="1">CL356</strain>
    </source>
</reference>
<organism evidence="1 2">
    <name type="scientific">Acaulospora colombiana</name>
    <dbReference type="NCBI Taxonomy" id="27376"/>
    <lineage>
        <taxon>Eukaryota</taxon>
        <taxon>Fungi</taxon>
        <taxon>Fungi incertae sedis</taxon>
        <taxon>Mucoromycota</taxon>
        <taxon>Glomeromycotina</taxon>
        <taxon>Glomeromycetes</taxon>
        <taxon>Diversisporales</taxon>
        <taxon>Acaulosporaceae</taxon>
        <taxon>Acaulospora</taxon>
    </lineage>
</organism>
<sequence length="136" mass="15361">MGPNTVVDNFSDLGSRDIYWNHDWAVDARYHSNIEDVINFAQRVPTAEQGIGNLIDEIVDDQTLNKGTGKSYLIKKIRAQPYITWQKTMISLTFLLVLAPTWVAAFNIHSTTIYSELSISTSNMGLDIDGERLKQL</sequence>
<name>A0ACA9P495_9GLOM</name>
<dbReference type="Proteomes" id="UP000789525">
    <property type="component" value="Unassembled WGS sequence"/>
</dbReference>
<dbReference type="EMBL" id="CAJVPT010028049">
    <property type="protein sequence ID" value="CAG8686106.1"/>
    <property type="molecule type" value="Genomic_DNA"/>
</dbReference>
<protein>
    <submittedName>
        <fullName evidence="1">11753_t:CDS:1</fullName>
    </submittedName>
</protein>
<comment type="caution">
    <text evidence="1">The sequence shown here is derived from an EMBL/GenBank/DDBJ whole genome shotgun (WGS) entry which is preliminary data.</text>
</comment>
<evidence type="ECO:0000313" key="2">
    <source>
        <dbReference type="Proteomes" id="UP000789525"/>
    </source>
</evidence>
<proteinExistence type="predicted"/>